<feature type="disulfide bond" evidence="7">
    <location>
        <begin position="138"/>
        <end position="177"/>
    </location>
</feature>
<evidence type="ECO:0000256" key="5">
    <source>
        <dbReference type="ARBA" id="ARBA00023157"/>
    </source>
</evidence>
<proteinExistence type="inferred from homology"/>
<dbReference type="Pfam" id="PF00024">
    <property type="entry name" value="PAN_1"/>
    <property type="match status" value="1"/>
</dbReference>
<dbReference type="PIRSF" id="PIRSF001152">
    <property type="entry name" value="HGF_MST1"/>
    <property type="match status" value="1"/>
</dbReference>
<dbReference type="InterPro" id="IPR000001">
    <property type="entry name" value="Kringle"/>
</dbReference>
<keyword evidence="2 7" id="KW-0420">Kringle</keyword>
<reference evidence="12" key="2">
    <citation type="submission" date="2025-09" db="UniProtKB">
        <authorList>
            <consortium name="Ensembl"/>
        </authorList>
    </citation>
    <scope>IDENTIFICATION</scope>
</reference>
<dbReference type="SUPFAM" id="SSF57440">
    <property type="entry name" value="Kringle-like"/>
    <property type="match status" value="4"/>
</dbReference>
<evidence type="ECO:0000256" key="8">
    <source>
        <dbReference type="SAM" id="SignalP"/>
    </source>
</evidence>
<feature type="disulfide bond" evidence="7">
    <location>
        <begin position="248"/>
        <end position="271"/>
    </location>
</feature>
<dbReference type="GO" id="GO:0001764">
    <property type="term" value="P:neuron migration"/>
    <property type="evidence" value="ECO:0007669"/>
    <property type="project" value="Ensembl"/>
</dbReference>
<evidence type="ECO:0000259" key="11">
    <source>
        <dbReference type="PROSITE" id="PS50948"/>
    </source>
</evidence>
<comment type="caution">
    <text evidence="7">Lacks conserved residue(s) required for the propagation of feature annotation.</text>
</comment>
<dbReference type="GO" id="GO:0021603">
    <property type="term" value="P:cranial nerve formation"/>
    <property type="evidence" value="ECO:0007669"/>
    <property type="project" value="Ensembl"/>
</dbReference>
<dbReference type="CDD" id="cd00190">
    <property type="entry name" value="Tryp_SPc"/>
    <property type="match status" value="1"/>
</dbReference>
<evidence type="ECO:0000259" key="10">
    <source>
        <dbReference type="PROSITE" id="PS50240"/>
    </source>
</evidence>
<dbReference type="Proteomes" id="UP000694546">
    <property type="component" value="Chromosome 19"/>
</dbReference>
<protein>
    <submittedName>
        <fullName evidence="12">Hepatocyte growth factor a</fullName>
    </submittedName>
</protein>
<dbReference type="PANTHER" id="PTHR24261:SF8">
    <property type="entry name" value="HEPATOCYTE GROWTH FACTOR"/>
    <property type="match status" value="1"/>
</dbReference>
<evidence type="ECO:0000259" key="9">
    <source>
        <dbReference type="PROSITE" id="PS50070"/>
    </source>
</evidence>
<evidence type="ECO:0000256" key="6">
    <source>
        <dbReference type="PIRNR" id="PIRNR001152"/>
    </source>
</evidence>
<dbReference type="Gene3D" id="2.40.20.10">
    <property type="entry name" value="Plasminogen Kringle 4"/>
    <property type="match status" value="4"/>
</dbReference>
<dbReference type="SMART" id="SM00130">
    <property type="entry name" value="KR"/>
    <property type="match status" value="4"/>
</dbReference>
<dbReference type="PRINTS" id="PR00018">
    <property type="entry name" value="KRINGLE"/>
</dbReference>
<dbReference type="GO" id="GO:0021707">
    <property type="term" value="P:cerebellar granule cell differentiation"/>
    <property type="evidence" value="ECO:0007669"/>
    <property type="project" value="Ensembl"/>
</dbReference>
<reference evidence="12" key="1">
    <citation type="submission" date="2025-08" db="UniProtKB">
        <authorList>
            <consortium name="Ensembl"/>
        </authorList>
    </citation>
    <scope>IDENTIFICATION</scope>
</reference>
<feature type="domain" description="Apple" evidence="11">
    <location>
        <begin position="23"/>
        <end position="112"/>
    </location>
</feature>
<keyword evidence="3 8" id="KW-0732">Signal</keyword>
<dbReference type="InterPro" id="IPR038178">
    <property type="entry name" value="Kringle_sf"/>
</dbReference>
<dbReference type="GO" id="GO:0004252">
    <property type="term" value="F:serine-type endopeptidase activity"/>
    <property type="evidence" value="ECO:0007669"/>
    <property type="project" value="InterPro"/>
</dbReference>
<feature type="disulfide bond" evidence="7">
    <location>
        <begin position="117"/>
        <end position="194"/>
    </location>
</feature>
<dbReference type="Gene3D" id="2.40.10.10">
    <property type="entry name" value="Trypsin-like serine proteases"/>
    <property type="match status" value="2"/>
</dbReference>
<dbReference type="SUPFAM" id="SSF50494">
    <property type="entry name" value="Trypsin-like serine proteases"/>
    <property type="match status" value="1"/>
</dbReference>
<dbReference type="InterPro" id="IPR009003">
    <property type="entry name" value="Peptidase_S1_PA"/>
</dbReference>
<feature type="domain" description="Kringle" evidence="9">
    <location>
        <begin position="377"/>
        <end position="455"/>
    </location>
</feature>
<feature type="disulfide bond" evidence="7">
    <location>
        <begin position="199"/>
        <end position="276"/>
    </location>
</feature>
<dbReference type="GO" id="GO:0005102">
    <property type="term" value="F:signaling receptor binding"/>
    <property type="evidence" value="ECO:0007669"/>
    <property type="project" value="TreeGrafter"/>
</dbReference>
<dbReference type="CDD" id="cd00108">
    <property type="entry name" value="KR"/>
    <property type="match status" value="4"/>
</dbReference>
<evidence type="ECO:0000256" key="1">
    <source>
        <dbReference type="ARBA" id="ARBA00022542"/>
    </source>
</evidence>
<dbReference type="PRINTS" id="PR00722">
    <property type="entry name" value="CHYMOTRYPSIN"/>
</dbReference>
<feature type="domain" description="Kringle" evidence="9">
    <location>
        <begin position="198"/>
        <end position="276"/>
    </location>
</feature>
<feature type="disulfide bond" evidence="7">
    <location>
        <begin position="339"/>
        <end position="362"/>
    </location>
</feature>
<dbReference type="PROSITE" id="PS50070">
    <property type="entry name" value="KRINGLE_2"/>
    <property type="match status" value="4"/>
</dbReference>
<evidence type="ECO:0000313" key="12">
    <source>
        <dbReference type="Ensembl" id="ENSGMOP00000045717.1"/>
    </source>
</evidence>
<dbReference type="InterPro" id="IPR013806">
    <property type="entry name" value="Kringle-like"/>
</dbReference>
<dbReference type="Gene3D" id="3.50.4.10">
    <property type="entry name" value="Hepatocyte Growth Factor"/>
    <property type="match status" value="1"/>
</dbReference>
<feature type="domain" description="Kringle" evidence="9">
    <location>
        <begin position="116"/>
        <end position="194"/>
    </location>
</feature>
<dbReference type="InterPro" id="IPR050759">
    <property type="entry name" value="Serine_protease_kringle"/>
</dbReference>
<feature type="chain" id="PRO_5046372935" evidence="8">
    <location>
        <begin position="21"/>
        <end position="718"/>
    </location>
</feature>
<dbReference type="Pfam" id="PF00051">
    <property type="entry name" value="Kringle"/>
    <property type="match status" value="4"/>
</dbReference>
<dbReference type="AlphaFoldDB" id="A0A8C5FLJ6"/>
<keyword evidence="5 7" id="KW-1015">Disulfide bond</keyword>
<feature type="domain" description="Peptidase S1" evidence="10">
    <location>
        <begin position="482"/>
        <end position="700"/>
    </location>
</feature>
<dbReference type="GO" id="GO:0005615">
    <property type="term" value="C:extracellular space"/>
    <property type="evidence" value="ECO:0007669"/>
    <property type="project" value="TreeGrafter"/>
</dbReference>
<evidence type="ECO:0000313" key="13">
    <source>
        <dbReference type="Proteomes" id="UP000694546"/>
    </source>
</evidence>
<dbReference type="CDD" id="cd01099">
    <property type="entry name" value="PAN_AP_HGF"/>
    <property type="match status" value="1"/>
</dbReference>
<dbReference type="InterPro" id="IPR003609">
    <property type="entry name" value="Pan_app"/>
</dbReference>
<dbReference type="PROSITE" id="PS00021">
    <property type="entry name" value="KRINGLE_1"/>
    <property type="match status" value="3"/>
</dbReference>
<dbReference type="InterPro" id="IPR018056">
    <property type="entry name" value="Kringle_CS"/>
</dbReference>
<evidence type="ECO:0000256" key="4">
    <source>
        <dbReference type="ARBA" id="ARBA00022737"/>
    </source>
</evidence>
<gene>
    <name evidence="12" type="primary">HGF</name>
    <name evidence="12" type="synonym">hgfa</name>
</gene>
<dbReference type="InterPro" id="IPR001254">
    <property type="entry name" value="Trypsin_dom"/>
</dbReference>
<dbReference type="InterPro" id="IPR043504">
    <property type="entry name" value="Peptidase_S1_PA_chymotrypsin"/>
</dbReference>
<feature type="disulfide bond" evidence="7">
    <location>
        <begin position="166"/>
        <end position="189"/>
    </location>
</feature>
<feature type="disulfide bond" evidence="7">
    <location>
        <begin position="311"/>
        <end position="350"/>
    </location>
</feature>
<evidence type="ECO:0000256" key="3">
    <source>
        <dbReference type="ARBA" id="ARBA00022729"/>
    </source>
</evidence>
<keyword evidence="13" id="KW-1185">Reference proteome</keyword>
<keyword evidence="1 6" id="KW-0721">Serine protease homolog</keyword>
<sequence length="718" mass="81474">MKTEVWIQALVLAVVSLVQAGFCKERELSLQKYEKTESSWLVCPTCPQATRVRKRKKLEWCASRCKKDKKFKCRAFNFEKLSRTCHLLPFDRLSPGAQTQNNVNFTLYERKDYIRECIVGTNGQYRGRRSWTKSNITCQAWSDNSIHDHTYFPDQSPALDLRENFCRSPKNQGRPWCYTTDPNTRVEECGIPQCSEEVCMTCNGEDYQGRVDQTESGRECQRWDSQRPHRHPFQGRTYRDKDLKDSYCRNPDHRLRPWCYTMDPKTPWEYCNISVCDSPGDPSVNVTTSCVQGKAADYRGTVSMTPRGLTCQRWDSQFPHNHSYLPQNYKCRDLRENYCRNPDGSDYPWCFTTDPHQRRASCTQIPRCDALASQKTECYRDNGEAYQGTLSMTRSGIPCGDWSHHINSRDPHSVESHVLLEKNYCRNPDRDKNGPWCYTSSSSRLAWDYCELKKCESPRISAPLNNLTAPSTSCIVHINTRIVGGHQVHGSDGSWVVSIQRENNHLCGGTLVREDWVLTDQQCFTSCVPDLKDYSVQVGLRHLNASSAHPRLHILRLVCGPEGSNLVLLKLERPAPLSEGATSIQLPVRECHIREGTNCTMYGWGETKNTGHEESLKAVTMPMVNNEVCSRLKDGAGDSRVCAGGKRGEGICDKDNGGPLVCQDHQRKVIIGVSVQRTKCASSQPALFVNVAFYSDWIYKCGWMTGPLGPGGTMGPAD</sequence>
<dbReference type="SUPFAM" id="SSF57414">
    <property type="entry name" value="Hairpin loop containing domain-like"/>
    <property type="match status" value="1"/>
</dbReference>
<dbReference type="InterPro" id="IPR001314">
    <property type="entry name" value="Peptidase_S1A"/>
</dbReference>
<evidence type="ECO:0000256" key="7">
    <source>
        <dbReference type="PROSITE-ProRule" id="PRU00121"/>
    </source>
</evidence>
<feature type="domain" description="Kringle" evidence="9">
    <location>
        <begin position="289"/>
        <end position="368"/>
    </location>
</feature>
<dbReference type="PROSITE" id="PS50948">
    <property type="entry name" value="PAN"/>
    <property type="match status" value="1"/>
</dbReference>
<dbReference type="GO" id="GO:0006508">
    <property type="term" value="P:proteolysis"/>
    <property type="evidence" value="ECO:0007669"/>
    <property type="project" value="InterPro"/>
</dbReference>
<dbReference type="PANTHER" id="PTHR24261">
    <property type="entry name" value="PLASMINOGEN-RELATED"/>
    <property type="match status" value="1"/>
</dbReference>
<feature type="disulfide bond" evidence="7">
    <location>
        <begin position="378"/>
        <end position="455"/>
    </location>
</feature>
<feature type="signal peptide" evidence="8">
    <location>
        <begin position="1"/>
        <end position="20"/>
    </location>
</feature>
<evidence type="ECO:0000256" key="2">
    <source>
        <dbReference type="ARBA" id="ARBA00022572"/>
    </source>
</evidence>
<feature type="disulfide bond" evidence="7">
    <location>
        <begin position="220"/>
        <end position="259"/>
    </location>
</feature>
<accession>A0A8C5FLJ6</accession>
<dbReference type="PROSITE" id="PS50240">
    <property type="entry name" value="TRYPSIN_DOM"/>
    <property type="match status" value="1"/>
</dbReference>
<organism evidence="12 13">
    <name type="scientific">Gadus morhua</name>
    <name type="common">Atlantic cod</name>
    <dbReference type="NCBI Taxonomy" id="8049"/>
    <lineage>
        <taxon>Eukaryota</taxon>
        <taxon>Metazoa</taxon>
        <taxon>Chordata</taxon>
        <taxon>Craniata</taxon>
        <taxon>Vertebrata</taxon>
        <taxon>Euteleostomi</taxon>
        <taxon>Actinopterygii</taxon>
        <taxon>Neopterygii</taxon>
        <taxon>Teleostei</taxon>
        <taxon>Neoteleostei</taxon>
        <taxon>Acanthomorphata</taxon>
        <taxon>Zeiogadaria</taxon>
        <taxon>Gadariae</taxon>
        <taxon>Gadiformes</taxon>
        <taxon>Gadoidei</taxon>
        <taxon>Gadidae</taxon>
        <taxon>Gadus</taxon>
    </lineage>
</organism>
<dbReference type="GeneTree" id="ENSGT00940000156019"/>
<dbReference type="SMART" id="SM00473">
    <property type="entry name" value="PAN_AP"/>
    <property type="match status" value="1"/>
</dbReference>
<dbReference type="InterPro" id="IPR024174">
    <property type="entry name" value="HGF/MST1"/>
</dbReference>
<dbReference type="Ensembl" id="ENSGMOT00000055322.1">
    <property type="protein sequence ID" value="ENSGMOP00000045717.1"/>
    <property type="gene ID" value="ENSGMOG00000018906.2"/>
</dbReference>
<name>A0A8C5FLJ6_GADMO</name>
<dbReference type="Pfam" id="PF00089">
    <property type="entry name" value="Trypsin"/>
    <property type="match status" value="1"/>
</dbReference>
<dbReference type="SMART" id="SM00020">
    <property type="entry name" value="Tryp_SPc"/>
    <property type="match status" value="1"/>
</dbReference>
<comment type="similarity">
    <text evidence="6">Belongs to the peptidase S1 family. Plasminogen subfamily.</text>
</comment>
<keyword evidence="4" id="KW-0677">Repeat</keyword>
<dbReference type="OMA" id="CNITMCD"/>